<organism evidence="13 14">
    <name type="scientific">Methanothermobacter defluvii</name>
    <dbReference type="NCBI Taxonomy" id="49339"/>
    <lineage>
        <taxon>Archaea</taxon>
        <taxon>Methanobacteriati</taxon>
        <taxon>Methanobacteriota</taxon>
        <taxon>Methanomada group</taxon>
        <taxon>Methanobacteria</taxon>
        <taxon>Methanobacteriales</taxon>
        <taxon>Methanobacteriaceae</taxon>
        <taxon>Methanothermobacter</taxon>
    </lineage>
</organism>
<dbReference type="PANTHER" id="PTHR22854">
    <property type="entry name" value="TRYPTOPHAN BIOSYNTHESIS PROTEIN"/>
    <property type="match status" value="1"/>
</dbReference>
<sequence>MLRDIIRSKKLEVKELMKKTPLSILRDDITVMDEPVSFPAAVGGGKVSLICEYKRASPSMGRISERGLEEMMEVYRDLADAVSIVTDGKYFKGSLDLLSRATDYGKPLLMKDFLVDEYQIYRARASGASSVLLITGVFPDLESGIQKCRELSMEPLVECHTSLDIFRALEAGAEIIGVNNRDLETFEVDLERTHALAPLVPDELILVSESGVRGPEDAEILAGYGADALLIGTAPMSAQNPRELLEEIVDAVSQCRDRRRRYTGDEFFEQFA</sequence>
<dbReference type="EMBL" id="QREL01000002">
    <property type="protein sequence ID" value="REE26293.1"/>
    <property type="molecule type" value="Genomic_DNA"/>
</dbReference>
<comment type="similarity">
    <text evidence="3 11">Belongs to the TrpC family.</text>
</comment>
<dbReference type="EC" id="4.1.1.48" evidence="4 11"/>
<dbReference type="UniPathway" id="UPA00035">
    <property type="reaction ID" value="UER00043"/>
</dbReference>
<gene>
    <name evidence="11" type="primary">trpC</name>
    <name evidence="13" type="ORF">C7452_1253</name>
</gene>
<evidence type="ECO:0000256" key="1">
    <source>
        <dbReference type="ARBA" id="ARBA00001633"/>
    </source>
</evidence>
<feature type="domain" description="Indole-3-glycerol phosphate synthase" evidence="12">
    <location>
        <begin position="3"/>
        <end position="247"/>
    </location>
</feature>
<dbReference type="PROSITE" id="PS00614">
    <property type="entry name" value="IGPS"/>
    <property type="match status" value="1"/>
</dbReference>
<dbReference type="CDD" id="cd00331">
    <property type="entry name" value="IGPS"/>
    <property type="match status" value="1"/>
</dbReference>
<keyword evidence="8 11" id="KW-0822">Tryptophan biosynthesis</keyword>
<keyword evidence="9 11" id="KW-0057">Aromatic amino acid biosynthesis</keyword>
<accession>A0A371NB78</accession>
<protein>
    <recommendedName>
        <fullName evidence="5 11">Indole-3-glycerol phosphate synthase</fullName>
        <shortName evidence="11">IGPS</shortName>
        <ecNumber evidence="4 11">4.1.1.48</ecNumber>
    </recommendedName>
</protein>
<evidence type="ECO:0000256" key="5">
    <source>
        <dbReference type="ARBA" id="ARBA00018080"/>
    </source>
</evidence>
<dbReference type="HAMAP" id="MF_00134_A">
    <property type="entry name" value="IGPS_A"/>
    <property type="match status" value="1"/>
</dbReference>
<dbReference type="RefSeq" id="WP_115892600.1">
    <property type="nucleotide sequence ID" value="NZ_QREL01000002.1"/>
</dbReference>
<name>A0A371NB78_9EURY</name>
<dbReference type="Pfam" id="PF00218">
    <property type="entry name" value="IGPS"/>
    <property type="match status" value="1"/>
</dbReference>
<comment type="pathway">
    <text evidence="2 11">Amino-acid biosynthesis; L-tryptophan biosynthesis; L-tryptophan from chorismate: step 4/5.</text>
</comment>
<keyword evidence="10 11" id="KW-0456">Lyase</keyword>
<keyword evidence="6 11" id="KW-0028">Amino-acid biosynthesis</keyword>
<evidence type="ECO:0000256" key="2">
    <source>
        <dbReference type="ARBA" id="ARBA00004696"/>
    </source>
</evidence>
<dbReference type="Gene3D" id="3.20.20.70">
    <property type="entry name" value="Aldolase class I"/>
    <property type="match status" value="1"/>
</dbReference>
<dbReference type="GO" id="GO:0000162">
    <property type="term" value="P:L-tryptophan biosynthetic process"/>
    <property type="evidence" value="ECO:0007669"/>
    <property type="project" value="UniProtKB-UniRule"/>
</dbReference>
<dbReference type="PANTHER" id="PTHR22854:SF2">
    <property type="entry name" value="INDOLE-3-GLYCEROL-PHOSPHATE SYNTHASE"/>
    <property type="match status" value="1"/>
</dbReference>
<evidence type="ECO:0000256" key="3">
    <source>
        <dbReference type="ARBA" id="ARBA00008737"/>
    </source>
</evidence>
<dbReference type="InterPro" id="IPR013798">
    <property type="entry name" value="Indole-3-glycerol_P_synth_dom"/>
</dbReference>
<evidence type="ECO:0000256" key="10">
    <source>
        <dbReference type="ARBA" id="ARBA00023239"/>
    </source>
</evidence>
<comment type="caution">
    <text evidence="13">The sequence shown here is derived from an EMBL/GenBank/DDBJ whole genome shotgun (WGS) entry which is preliminary data.</text>
</comment>
<dbReference type="GO" id="GO:0004425">
    <property type="term" value="F:indole-3-glycerol-phosphate synthase activity"/>
    <property type="evidence" value="ECO:0007669"/>
    <property type="project" value="UniProtKB-UniRule"/>
</dbReference>
<dbReference type="Proteomes" id="UP000256864">
    <property type="component" value="Unassembled WGS sequence"/>
</dbReference>
<evidence type="ECO:0000256" key="11">
    <source>
        <dbReference type="HAMAP-Rule" id="MF_00134"/>
    </source>
</evidence>
<dbReference type="AlphaFoldDB" id="A0A371NB78"/>
<evidence type="ECO:0000256" key="4">
    <source>
        <dbReference type="ARBA" id="ARBA00012362"/>
    </source>
</evidence>
<keyword evidence="14" id="KW-1185">Reference proteome</keyword>
<dbReference type="InterPro" id="IPR001468">
    <property type="entry name" value="Indole-3-GlycerolPSynthase_CS"/>
</dbReference>
<evidence type="ECO:0000256" key="6">
    <source>
        <dbReference type="ARBA" id="ARBA00022605"/>
    </source>
</evidence>
<dbReference type="InterPro" id="IPR011060">
    <property type="entry name" value="RibuloseP-bd_barrel"/>
</dbReference>
<evidence type="ECO:0000259" key="12">
    <source>
        <dbReference type="Pfam" id="PF00218"/>
    </source>
</evidence>
<evidence type="ECO:0000256" key="7">
    <source>
        <dbReference type="ARBA" id="ARBA00022793"/>
    </source>
</evidence>
<keyword evidence="7 11" id="KW-0210">Decarboxylase</keyword>
<evidence type="ECO:0000313" key="14">
    <source>
        <dbReference type="Proteomes" id="UP000256864"/>
    </source>
</evidence>
<evidence type="ECO:0000313" key="13">
    <source>
        <dbReference type="EMBL" id="REE26293.1"/>
    </source>
</evidence>
<dbReference type="SUPFAM" id="SSF51366">
    <property type="entry name" value="Ribulose-phoshate binding barrel"/>
    <property type="match status" value="1"/>
</dbReference>
<evidence type="ECO:0000256" key="8">
    <source>
        <dbReference type="ARBA" id="ARBA00022822"/>
    </source>
</evidence>
<dbReference type="GO" id="GO:0004640">
    <property type="term" value="F:phosphoribosylanthranilate isomerase activity"/>
    <property type="evidence" value="ECO:0007669"/>
    <property type="project" value="TreeGrafter"/>
</dbReference>
<comment type="catalytic activity">
    <reaction evidence="1 11">
        <text>1-(2-carboxyphenylamino)-1-deoxy-D-ribulose 5-phosphate + H(+) = (1S,2R)-1-C-(indol-3-yl)glycerol 3-phosphate + CO2 + H2O</text>
        <dbReference type="Rhea" id="RHEA:23476"/>
        <dbReference type="ChEBI" id="CHEBI:15377"/>
        <dbReference type="ChEBI" id="CHEBI:15378"/>
        <dbReference type="ChEBI" id="CHEBI:16526"/>
        <dbReference type="ChEBI" id="CHEBI:58613"/>
        <dbReference type="ChEBI" id="CHEBI:58866"/>
        <dbReference type="EC" id="4.1.1.48"/>
    </reaction>
</comment>
<dbReference type="InterPro" id="IPR013785">
    <property type="entry name" value="Aldolase_TIM"/>
</dbReference>
<dbReference type="InterPro" id="IPR045186">
    <property type="entry name" value="Indole-3-glycerol_P_synth"/>
</dbReference>
<evidence type="ECO:0000256" key="9">
    <source>
        <dbReference type="ARBA" id="ARBA00023141"/>
    </source>
</evidence>
<reference evidence="13 14" key="1">
    <citation type="submission" date="2018-07" db="EMBL/GenBank/DDBJ databases">
        <title>Genomic Encyclopedia of Type Strains, Phase IV (KMG-IV): sequencing the most valuable type-strain genomes for metagenomic binning, comparative biology and taxonomic classification.</title>
        <authorList>
            <person name="Goeker M."/>
        </authorList>
    </citation>
    <scope>NUCLEOTIDE SEQUENCE [LARGE SCALE GENOMIC DNA]</scope>
    <source>
        <strain evidence="13 14">DSM 7466</strain>
    </source>
</reference>
<proteinExistence type="inferred from homology"/>